<keyword evidence="3" id="KW-1185">Reference proteome</keyword>
<evidence type="ECO:0000313" key="3">
    <source>
        <dbReference type="Proteomes" id="UP000248795"/>
    </source>
</evidence>
<keyword evidence="1" id="KW-0472">Membrane</keyword>
<dbReference type="RefSeq" id="WP_111196433.1">
    <property type="nucleotide sequence ID" value="NZ_QKVK01000002.1"/>
</dbReference>
<dbReference type="Proteomes" id="UP000248795">
    <property type="component" value="Unassembled WGS sequence"/>
</dbReference>
<sequence>MLEYLYLARWDQAYDVLAAGNPPMFLRLLLLNALFLGLYAVRRASGARAMSSGGALLVQLAVLAANLLLLYQSQVQDYLRSLTIGS</sequence>
<comment type="caution">
    <text evidence="2">The sequence shown here is derived from an EMBL/GenBank/DDBJ whole genome shotgun (WGS) entry which is preliminary data.</text>
</comment>
<proteinExistence type="predicted"/>
<accession>A0A2W2BW31</accession>
<reference evidence="3" key="1">
    <citation type="submission" date="2018-06" db="EMBL/GenBank/DDBJ databases">
        <title>Aestuariibacter litoralis strain KCTC 52945T.</title>
        <authorList>
            <person name="Li X."/>
            <person name="Salam N."/>
            <person name="Li J.-L."/>
            <person name="Chen Y.-M."/>
            <person name="Yang Z.-W."/>
            <person name="Zhang L.-Y."/>
            <person name="Han M.-X."/>
            <person name="Xiao M."/>
            <person name="Li W.-J."/>
        </authorList>
    </citation>
    <scope>NUCLEOTIDE SEQUENCE [LARGE SCALE GENOMIC DNA]</scope>
    <source>
        <strain evidence="3">KCTC 52945</strain>
    </source>
</reference>
<evidence type="ECO:0000256" key="1">
    <source>
        <dbReference type="SAM" id="Phobius"/>
    </source>
</evidence>
<keyword evidence="1" id="KW-0812">Transmembrane</keyword>
<dbReference type="AlphaFoldDB" id="A0A2W2BW31"/>
<feature type="transmembrane region" description="Helical" evidence="1">
    <location>
        <begin position="24"/>
        <end position="41"/>
    </location>
</feature>
<organism evidence="2 3">
    <name type="scientific">Aestuariivirga litoralis</name>
    <dbReference type="NCBI Taxonomy" id="2650924"/>
    <lineage>
        <taxon>Bacteria</taxon>
        <taxon>Pseudomonadati</taxon>
        <taxon>Pseudomonadota</taxon>
        <taxon>Alphaproteobacteria</taxon>
        <taxon>Hyphomicrobiales</taxon>
        <taxon>Aestuariivirgaceae</taxon>
        <taxon>Aestuariivirga</taxon>
    </lineage>
</organism>
<name>A0A2W2BW31_9HYPH</name>
<evidence type="ECO:0000313" key="2">
    <source>
        <dbReference type="EMBL" id="PZF77686.1"/>
    </source>
</evidence>
<feature type="transmembrane region" description="Helical" evidence="1">
    <location>
        <begin position="53"/>
        <end position="71"/>
    </location>
</feature>
<gene>
    <name evidence="2" type="ORF">DK847_04420</name>
</gene>
<protein>
    <submittedName>
        <fullName evidence="2">Uncharacterized protein</fullName>
    </submittedName>
</protein>
<dbReference type="EMBL" id="QKVK01000002">
    <property type="protein sequence ID" value="PZF77686.1"/>
    <property type="molecule type" value="Genomic_DNA"/>
</dbReference>
<keyword evidence="1" id="KW-1133">Transmembrane helix</keyword>